<evidence type="ECO:0000313" key="2">
    <source>
        <dbReference type="EMBL" id="CAG8851357.1"/>
    </source>
</evidence>
<comment type="caution">
    <text evidence="2">The sequence shown here is derived from an EMBL/GenBank/DDBJ whole genome shotgun (WGS) entry which is preliminary data.</text>
</comment>
<dbReference type="Proteomes" id="UP000789901">
    <property type="component" value="Unassembled WGS sequence"/>
</dbReference>
<accession>A0ABN7XAH8</accession>
<reference evidence="2 3" key="1">
    <citation type="submission" date="2021-06" db="EMBL/GenBank/DDBJ databases">
        <authorList>
            <person name="Kallberg Y."/>
            <person name="Tangrot J."/>
            <person name="Rosling A."/>
        </authorList>
    </citation>
    <scope>NUCLEOTIDE SEQUENCE [LARGE SCALE GENOMIC DNA]</scope>
    <source>
        <strain evidence="2 3">120-4 pot B 10/14</strain>
    </source>
</reference>
<feature type="compositionally biased region" description="Polar residues" evidence="1">
    <location>
        <begin position="11"/>
        <end position="22"/>
    </location>
</feature>
<evidence type="ECO:0000313" key="3">
    <source>
        <dbReference type="Proteomes" id="UP000789901"/>
    </source>
</evidence>
<evidence type="ECO:0000256" key="1">
    <source>
        <dbReference type="SAM" id="MobiDB-lite"/>
    </source>
</evidence>
<protein>
    <submittedName>
        <fullName evidence="2">17941_t:CDS:1</fullName>
    </submittedName>
</protein>
<organism evidence="2 3">
    <name type="scientific">Gigaspora margarita</name>
    <dbReference type="NCBI Taxonomy" id="4874"/>
    <lineage>
        <taxon>Eukaryota</taxon>
        <taxon>Fungi</taxon>
        <taxon>Fungi incertae sedis</taxon>
        <taxon>Mucoromycota</taxon>
        <taxon>Glomeromycotina</taxon>
        <taxon>Glomeromycetes</taxon>
        <taxon>Diversisporales</taxon>
        <taxon>Gigasporaceae</taxon>
        <taxon>Gigaspora</taxon>
    </lineage>
</organism>
<keyword evidence="3" id="KW-1185">Reference proteome</keyword>
<feature type="compositionally biased region" description="Basic and acidic residues" evidence="1">
    <location>
        <begin position="30"/>
        <end position="44"/>
    </location>
</feature>
<dbReference type="EMBL" id="CAJVQB010105673">
    <property type="protein sequence ID" value="CAG8851357.1"/>
    <property type="molecule type" value="Genomic_DNA"/>
</dbReference>
<sequence length="44" mass="4998">SALNIGKMLETQDTTSSTNNRTKGYKPKKERNLESSKKLDKDLQ</sequence>
<feature type="non-terminal residue" evidence="2">
    <location>
        <position position="44"/>
    </location>
</feature>
<gene>
    <name evidence="2" type="ORF">GMARGA_LOCUS40698</name>
</gene>
<name>A0ABN7XAH8_GIGMA</name>
<proteinExistence type="predicted"/>
<feature type="non-terminal residue" evidence="2">
    <location>
        <position position="1"/>
    </location>
</feature>
<feature type="region of interest" description="Disordered" evidence="1">
    <location>
        <begin position="1"/>
        <end position="44"/>
    </location>
</feature>